<dbReference type="PROSITE" id="PS51421">
    <property type="entry name" value="RAS"/>
    <property type="match status" value="1"/>
</dbReference>
<dbReference type="PROSITE" id="PS51420">
    <property type="entry name" value="RHO"/>
    <property type="match status" value="1"/>
</dbReference>
<dbReference type="InterPro" id="IPR001806">
    <property type="entry name" value="Small_GTPase"/>
</dbReference>
<dbReference type="SUPFAM" id="SSF52540">
    <property type="entry name" value="P-loop containing nucleoside triphosphate hydrolases"/>
    <property type="match status" value="1"/>
</dbReference>
<dbReference type="EMBL" id="CP104013">
    <property type="protein sequence ID" value="UYP45712.1"/>
    <property type="molecule type" value="Genomic_DNA"/>
</dbReference>
<dbReference type="InterPro" id="IPR027417">
    <property type="entry name" value="P-loop_NTPase"/>
</dbReference>
<dbReference type="InterPro" id="IPR005225">
    <property type="entry name" value="Small_GTP-bd"/>
</dbReference>
<dbReference type="SUPFAM" id="SSF51230">
    <property type="entry name" value="Single hybrid motif"/>
    <property type="match status" value="1"/>
</dbReference>
<gene>
    <name evidence="2" type="ORF">NEF87_001997</name>
</gene>
<dbReference type="SMART" id="SM00174">
    <property type="entry name" value="RHO"/>
    <property type="match status" value="1"/>
</dbReference>
<dbReference type="Pfam" id="PF00071">
    <property type="entry name" value="Ras"/>
    <property type="match status" value="1"/>
</dbReference>
<accession>A0ABY6HTL1</accession>
<reference evidence="2" key="1">
    <citation type="submission" date="2022-09" db="EMBL/GenBank/DDBJ databases">
        <title>Actin cytoskeleton and complex cell architecture in an #Asgard archaeon.</title>
        <authorList>
            <person name="Ponce Toledo R.I."/>
            <person name="Schleper C."/>
            <person name="Rodrigues Oliveira T."/>
            <person name="Wollweber F."/>
            <person name="Xu J."/>
            <person name="Rittmann S."/>
            <person name="Klingl A."/>
            <person name="Pilhofer M."/>
        </authorList>
    </citation>
    <scope>NUCLEOTIDE SEQUENCE</scope>
    <source>
        <strain evidence="2">B-35</strain>
    </source>
</reference>
<dbReference type="InterPro" id="IPR050209">
    <property type="entry name" value="Rab_GTPases_membrane_traffic"/>
</dbReference>
<organism evidence="2 3">
    <name type="scientific">Candidatus Lokiarchaeum ossiferum</name>
    <dbReference type="NCBI Taxonomy" id="2951803"/>
    <lineage>
        <taxon>Archaea</taxon>
        <taxon>Promethearchaeati</taxon>
        <taxon>Promethearchaeota</taxon>
        <taxon>Promethearchaeia</taxon>
        <taxon>Promethearchaeales</taxon>
        <taxon>Promethearchaeaceae</taxon>
        <taxon>Candidatus Lokiarchaeum</taxon>
    </lineage>
</organism>
<dbReference type="SMART" id="SM00173">
    <property type="entry name" value="RAS"/>
    <property type="match status" value="1"/>
</dbReference>
<protein>
    <recommendedName>
        <fullName evidence="4">GTP-binding protein</fullName>
    </recommendedName>
</protein>
<proteinExistence type="inferred from homology"/>
<dbReference type="PROSITE" id="PS51419">
    <property type="entry name" value="RAB"/>
    <property type="match status" value="1"/>
</dbReference>
<name>A0ABY6HTL1_9ARCH</name>
<dbReference type="Gene3D" id="2.40.50.100">
    <property type="match status" value="1"/>
</dbReference>
<sequence>MLCILILYMVYLANGRYYIPENLSYSKNHHVYLDLNKKLIGLDQIGFAFLASPQIVTILVENEIKINEPFASIVTEKGITTLNSPCSGKIKTINTKALEYMEVDTYTKGFLLEFEEITEIREDLISGDTIGPWAKKEVQSLLHNHYSFKIVEIGDSAVGKTAIKVRFTDNYFKKDLKTTLGVDFGSKEITCEYLSDDDVFINGSRTFKATLNVWDAAGQAHYEKIRGIYYRDAKGALLCYDVNNPISFKNLQVWVDELEEHLGLRVPTLLIGNKTDLERKVPLEEARRYAKQNGFLYVECSAKTGRGVNEAFKQLAVELYKKEEEIDI</sequence>
<evidence type="ECO:0000313" key="2">
    <source>
        <dbReference type="EMBL" id="UYP45712.1"/>
    </source>
</evidence>
<evidence type="ECO:0000256" key="1">
    <source>
        <dbReference type="ARBA" id="ARBA00006270"/>
    </source>
</evidence>
<dbReference type="NCBIfam" id="TIGR00231">
    <property type="entry name" value="small_GTP"/>
    <property type="match status" value="1"/>
</dbReference>
<dbReference type="InterPro" id="IPR011053">
    <property type="entry name" value="Single_hybrid_motif"/>
</dbReference>
<dbReference type="PRINTS" id="PR00449">
    <property type="entry name" value="RASTRNSFRMNG"/>
</dbReference>
<dbReference type="Gene3D" id="3.40.50.300">
    <property type="entry name" value="P-loop containing nucleotide triphosphate hydrolases"/>
    <property type="match status" value="1"/>
</dbReference>
<dbReference type="SMART" id="SM00175">
    <property type="entry name" value="RAB"/>
    <property type="match status" value="1"/>
</dbReference>
<keyword evidence="3" id="KW-1185">Reference proteome</keyword>
<evidence type="ECO:0008006" key="4">
    <source>
        <dbReference type="Google" id="ProtNLM"/>
    </source>
</evidence>
<comment type="similarity">
    <text evidence="1">Belongs to the small GTPase superfamily. Rab family.</text>
</comment>
<dbReference type="PANTHER" id="PTHR47979">
    <property type="entry name" value="DRAB11-RELATED"/>
    <property type="match status" value="1"/>
</dbReference>
<dbReference type="CDD" id="cd00154">
    <property type="entry name" value="Rab"/>
    <property type="match status" value="1"/>
</dbReference>
<dbReference type="Proteomes" id="UP001208689">
    <property type="component" value="Chromosome"/>
</dbReference>
<evidence type="ECO:0000313" key="3">
    <source>
        <dbReference type="Proteomes" id="UP001208689"/>
    </source>
</evidence>